<reference evidence="3" key="1">
    <citation type="submission" date="2020-06" db="EMBL/GenBank/DDBJ databases">
        <title>Draft genomic sequecing of Geomonas sp. Red745.</title>
        <authorList>
            <person name="Itoh H."/>
            <person name="Xu Z.X."/>
            <person name="Ushijima N."/>
            <person name="Masuda Y."/>
            <person name="Shiratori Y."/>
            <person name="Senoo K."/>
        </authorList>
    </citation>
    <scope>NUCLEOTIDE SEQUENCE [LARGE SCALE GENOMIC DNA]</scope>
    <source>
        <strain evidence="3">Red745</strain>
    </source>
</reference>
<protein>
    <submittedName>
        <fullName evidence="2">Lipoprotein</fullName>
    </submittedName>
</protein>
<proteinExistence type="predicted"/>
<comment type="caution">
    <text evidence="2">The sequence shown here is derived from an EMBL/GenBank/DDBJ whole genome shotgun (WGS) entry which is preliminary data.</text>
</comment>
<keyword evidence="3" id="KW-1185">Reference proteome</keyword>
<name>A0A6V8N7L6_9BACT</name>
<evidence type="ECO:0000313" key="3">
    <source>
        <dbReference type="Proteomes" id="UP000587586"/>
    </source>
</evidence>
<dbReference type="RefSeq" id="WP_183360334.1">
    <property type="nucleotide sequence ID" value="NZ_BLXZ01000002.1"/>
</dbReference>
<dbReference type="Proteomes" id="UP000587586">
    <property type="component" value="Unassembled WGS sequence"/>
</dbReference>
<evidence type="ECO:0000256" key="1">
    <source>
        <dbReference type="SAM" id="SignalP"/>
    </source>
</evidence>
<accession>A0A6V8N7L6</accession>
<dbReference type="EMBL" id="BLXZ01000002">
    <property type="protein sequence ID" value="GFO67817.1"/>
    <property type="molecule type" value="Genomic_DNA"/>
</dbReference>
<sequence>MKQVASLLVLLIALSGCTSYKSQYQPFRPPEGYANHCEIAGVAVGGEAYADKKNAKHAFGFDIRGAGLLPVQLVLDNKSGYELEISTSQTFLVDAAGNYWPVVPNTVAFDRLEQSTQFASFFGKSTGKGALIGAAAGGILATALGIVSGQNVATYLGKGAAVGAAGGAVIGGTSEGSTRERQYRISQDLREKGLEGKTIPDQHLANGFLFFPGEAKSARELRLQWRERETGKEHRALLPL</sequence>
<dbReference type="AlphaFoldDB" id="A0A6V8N7L6"/>
<keyword evidence="1" id="KW-0732">Signal</keyword>
<organism evidence="2 3">
    <name type="scientific">Geomonas limicola</name>
    <dbReference type="NCBI Taxonomy" id="2740186"/>
    <lineage>
        <taxon>Bacteria</taxon>
        <taxon>Pseudomonadati</taxon>
        <taxon>Thermodesulfobacteriota</taxon>
        <taxon>Desulfuromonadia</taxon>
        <taxon>Geobacterales</taxon>
        <taxon>Geobacteraceae</taxon>
        <taxon>Geomonas</taxon>
    </lineage>
</organism>
<evidence type="ECO:0000313" key="2">
    <source>
        <dbReference type="EMBL" id="GFO67817.1"/>
    </source>
</evidence>
<dbReference type="PROSITE" id="PS51257">
    <property type="entry name" value="PROKAR_LIPOPROTEIN"/>
    <property type="match status" value="1"/>
</dbReference>
<feature type="chain" id="PRO_5028226164" evidence="1">
    <location>
        <begin position="22"/>
        <end position="240"/>
    </location>
</feature>
<gene>
    <name evidence="2" type="ORF">GMLC_13960</name>
</gene>
<feature type="signal peptide" evidence="1">
    <location>
        <begin position="1"/>
        <end position="21"/>
    </location>
</feature>
<keyword evidence="2" id="KW-0449">Lipoprotein</keyword>